<accession>A0A9D1L4H7</accession>
<dbReference type="Pfam" id="PF13240">
    <property type="entry name" value="Zn_Ribbon_1"/>
    <property type="match status" value="1"/>
</dbReference>
<evidence type="ECO:0000313" key="4">
    <source>
        <dbReference type="EMBL" id="HIU22988.1"/>
    </source>
</evidence>
<keyword evidence="2" id="KW-0812">Transmembrane</keyword>
<feature type="region of interest" description="Disordered" evidence="1">
    <location>
        <begin position="242"/>
        <end position="264"/>
    </location>
</feature>
<evidence type="ECO:0000313" key="5">
    <source>
        <dbReference type="Proteomes" id="UP000824087"/>
    </source>
</evidence>
<reference evidence="4" key="1">
    <citation type="submission" date="2020-10" db="EMBL/GenBank/DDBJ databases">
        <authorList>
            <person name="Gilroy R."/>
        </authorList>
    </citation>
    <scope>NUCLEOTIDE SEQUENCE</scope>
    <source>
        <strain evidence="4">CHK197-8231</strain>
    </source>
</reference>
<proteinExistence type="predicted"/>
<organism evidence="4 5">
    <name type="scientific">Candidatus Fimihabitans intestinipullorum</name>
    <dbReference type="NCBI Taxonomy" id="2840820"/>
    <lineage>
        <taxon>Bacteria</taxon>
        <taxon>Bacillati</taxon>
        <taxon>Mycoplasmatota</taxon>
        <taxon>Mycoplasmatota incertae sedis</taxon>
        <taxon>Candidatus Fimihabitans</taxon>
    </lineage>
</organism>
<protein>
    <recommendedName>
        <fullName evidence="3">Zinc-ribbon domain-containing protein</fullName>
    </recommendedName>
</protein>
<feature type="transmembrane region" description="Helical" evidence="2">
    <location>
        <begin position="293"/>
        <end position="314"/>
    </location>
</feature>
<keyword evidence="2" id="KW-1133">Transmembrane helix</keyword>
<evidence type="ECO:0000256" key="1">
    <source>
        <dbReference type="SAM" id="MobiDB-lite"/>
    </source>
</evidence>
<evidence type="ECO:0000259" key="3">
    <source>
        <dbReference type="Pfam" id="PF13240"/>
    </source>
</evidence>
<sequence length="462" mass="51088">MLCEKCGTVIPTGSETCPNCGTPAPKMIDQTPIPDFSEMSSPVSEVVPQEEVINGSESPEALNYSQVGSVETSPAIQPTDIIQEVVPVEEFVPNEANTVEEIQPVPEVASESSLEEVVPGVSGTMVQDVVPPTVQSNDMVQEVTPVEEFVPNEVNTVEEIQPVPEATSESSSEEVVPEVNEPTMQGGIPLATGAVVEPAPVMEHPVDELEVNVALQENNTTWTDEEEPEEKKVVHMPTEPQPVVKAQEPSTPMEKPDLLRGMNEPTPQEYAELEKKRIAREKTNRTVQMINKIALLLVGIVIVGVVGFFGYQYFLVPKETTQPYSYDAYTFQIDQNYKVTEQETGFVIEAKDQSASMSVQVLPDSYIAFENGYLSNQEAFINQMKLQYGVDAVKRVEQKNIEGQSFITITRTTETDSSYIIYTTTPDDKIILATYAPQDQILNQSQADQMSRNLLYITQNEK</sequence>
<dbReference type="EMBL" id="DVML01000032">
    <property type="protein sequence ID" value="HIU22988.1"/>
    <property type="molecule type" value="Genomic_DNA"/>
</dbReference>
<keyword evidence="2" id="KW-0472">Membrane</keyword>
<dbReference type="AlphaFoldDB" id="A0A9D1L4H7"/>
<comment type="caution">
    <text evidence="4">The sequence shown here is derived from an EMBL/GenBank/DDBJ whole genome shotgun (WGS) entry which is preliminary data.</text>
</comment>
<feature type="domain" description="Zinc-ribbon" evidence="3">
    <location>
        <begin position="3"/>
        <end position="23"/>
    </location>
</feature>
<evidence type="ECO:0000256" key="2">
    <source>
        <dbReference type="SAM" id="Phobius"/>
    </source>
</evidence>
<gene>
    <name evidence="4" type="ORF">IAD49_05345</name>
</gene>
<name>A0A9D1L4H7_9BACT</name>
<reference evidence="4" key="2">
    <citation type="journal article" date="2021" name="PeerJ">
        <title>Extensive microbial diversity within the chicken gut microbiome revealed by metagenomics and culture.</title>
        <authorList>
            <person name="Gilroy R."/>
            <person name="Ravi A."/>
            <person name="Getino M."/>
            <person name="Pursley I."/>
            <person name="Horton D.L."/>
            <person name="Alikhan N.F."/>
            <person name="Baker D."/>
            <person name="Gharbi K."/>
            <person name="Hall N."/>
            <person name="Watson M."/>
            <person name="Adriaenssens E.M."/>
            <person name="Foster-Nyarko E."/>
            <person name="Jarju S."/>
            <person name="Secka A."/>
            <person name="Antonio M."/>
            <person name="Oren A."/>
            <person name="Chaudhuri R.R."/>
            <person name="La Ragione R."/>
            <person name="Hildebrand F."/>
            <person name="Pallen M.J."/>
        </authorList>
    </citation>
    <scope>NUCLEOTIDE SEQUENCE</scope>
    <source>
        <strain evidence="4">CHK197-8231</strain>
    </source>
</reference>
<dbReference type="Proteomes" id="UP000824087">
    <property type="component" value="Unassembled WGS sequence"/>
</dbReference>
<dbReference type="InterPro" id="IPR026870">
    <property type="entry name" value="Zinc_ribbon_dom"/>
</dbReference>